<protein>
    <submittedName>
        <fullName evidence="2">Anti-anti-sigma factor</fullName>
    </submittedName>
</protein>
<evidence type="ECO:0000259" key="1">
    <source>
        <dbReference type="PROSITE" id="PS50801"/>
    </source>
</evidence>
<dbReference type="Pfam" id="PF01740">
    <property type="entry name" value="STAS"/>
    <property type="match status" value="1"/>
</dbReference>
<dbReference type="InterPro" id="IPR036513">
    <property type="entry name" value="STAS_dom_sf"/>
</dbReference>
<feature type="domain" description="STAS" evidence="1">
    <location>
        <begin position="11"/>
        <end position="96"/>
    </location>
</feature>
<comment type="caution">
    <text evidence="2">The sequence shown here is derived from an EMBL/GenBank/DDBJ whole genome shotgun (WGS) entry which is preliminary data.</text>
</comment>
<evidence type="ECO:0000313" key="2">
    <source>
        <dbReference type="EMBL" id="CAL2105427.1"/>
    </source>
</evidence>
<dbReference type="PROSITE" id="PS50801">
    <property type="entry name" value="STAS"/>
    <property type="match status" value="1"/>
</dbReference>
<keyword evidence="3" id="KW-1185">Reference proteome</keyword>
<dbReference type="Proteomes" id="UP001497602">
    <property type="component" value="Unassembled WGS sequence"/>
</dbReference>
<dbReference type="CDD" id="cd07043">
    <property type="entry name" value="STAS_anti-anti-sigma_factors"/>
    <property type="match status" value="1"/>
</dbReference>
<accession>A0ABP1F5J7</accession>
<organism evidence="2 3">
    <name type="scientific">Tenacibaculum vairaonense</name>
    <dbReference type="NCBI Taxonomy" id="3137860"/>
    <lineage>
        <taxon>Bacteria</taxon>
        <taxon>Pseudomonadati</taxon>
        <taxon>Bacteroidota</taxon>
        <taxon>Flavobacteriia</taxon>
        <taxon>Flavobacteriales</taxon>
        <taxon>Flavobacteriaceae</taxon>
        <taxon>Tenacibaculum</taxon>
    </lineage>
</organism>
<name>A0ABP1F5J7_9FLAO</name>
<evidence type="ECO:0000313" key="3">
    <source>
        <dbReference type="Proteomes" id="UP001497602"/>
    </source>
</evidence>
<gene>
    <name evidence="2" type="ORF">T190115A13A_150058</name>
</gene>
<dbReference type="SUPFAM" id="SSF52091">
    <property type="entry name" value="SpoIIaa-like"/>
    <property type="match status" value="1"/>
</dbReference>
<sequence>MLQINYNQGRYELEGNLALENSRSLLSYFETLLQYDSKIILNINKLKNIDSSGADVLVELYKKASQNNKVFKIFGKANDKVSKIIKTSKLKDIIVS</sequence>
<dbReference type="Gene3D" id="3.30.750.24">
    <property type="entry name" value="STAS domain"/>
    <property type="match status" value="1"/>
</dbReference>
<dbReference type="InterPro" id="IPR002645">
    <property type="entry name" value="STAS_dom"/>
</dbReference>
<dbReference type="EMBL" id="CAXJRC010000006">
    <property type="protein sequence ID" value="CAL2105427.1"/>
    <property type="molecule type" value="Genomic_DNA"/>
</dbReference>
<dbReference type="RefSeq" id="WP_348702251.1">
    <property type="nucleotide sequence ID" value="NZ_CAXIYA010000002.1"/>
</dbReference>
<reference evidence="2 3" key="1">
    <citation type="submission" date="2024-05" db="EMBL/GenBank/DDBJ databases">
        <authorList>
            <person name="Duchaud E."/>
        </authorList>
    </citation>
    <scope>NUCLEOTIDE SEQUENCE [LARGE SCALE GENOMIC DNA]</scope>
    <source>
        <strain evidence="2">Ena-SAMPLE-TAB-13-05-2024-13:56:06:370-140305</strain>
    </source>
</reference>
<proteinExistence type="predicted"/>